<evidence type="ECO:0000259" key="9">
    <source>
        <dbReference type="PROSITE" id="PS51747"/>
    </source>
</evidence>
<keyword evidence="5" id="KW-0862">Zinc</keyword>
<dbReference type="Gene3D" id="3.40.140.10">
    <property type="entry name" value="Cytidine Deaminase, domain 2"/>
    <property type="match status" value="1"/>
</dbReference>
<dbReference type="SUPFAM" id="SSF53597">
    <property type="entry name" value="Dihydrofolate reductase-like"/>
    <property type="match status" value="1"/>
</dbReference>
<dbReference type="GO" id="GO:0050661">
    <property type="term" value="F:NADP binding"/>
    <property type="evidence" value="ECO:0007669"/>
    <property type="project" value="InterPro"/>
</dbReference>
<dbReference type="UniPathway" id="UPA00275">
    <property type="reaction ID" value="UER00401"/>
</dbReference>
<comment type="pathway">
    <text evidence="1">Cofactor biosynthesis; riboflavin biosynthesis; 5-amino-6-(D-ribitylamino)uracil from GTP: step 2/4.</text>
</comment>
<reference evidence="10" key="1">
    <citation type="journal article" date="2020" name="bioRxiv">
        <title>A rank-normalized archaeal taxonomy based on genome phylogeny resolves widespread incomplete and uneven classifications.</title>
        <authorList>
            <person name="Rinke C."/>
            <person name="Chuvochina M."/>
            <person name="Mussig A.J."/>
            <person name="Chaumeil P.-A."/>
            <person name="Waite D.W."/>
            <person name="Whitman W.B."/>
            <person name="Parks D.H."/>
            <person name="Hugenholtz P."/>
        </authorList>
    </citation>
    <scope>NUCLEOTIDE SEQUENCE</scope>
    <source>
        <strain evidence="10">UBA10011</strain>
    </source>
</reference>
<dbReference type="Proteomes" id="UP000577419">
    <property type="component" value="Unassembled WGS sequence"/>
</dbReference>
<evidence type="ECO:0000256" key="6">
    <source>
        <dbReference type="ARBA" id="ARBA00022857"/>
    </source>
</evidence>
<dbReference type="NCBIfam" id="TIGR00227">
    <property type="entry name" value="ribD_Cterm"/>
    <property type="match status" value="1"/>
</dbReference>
<evidence type="ECO:0000313" key="12">
    <source>
        <dbReference type="Proteomes" id="UP000577419"/>
    </source>
</evidence>
<reference evidence="11" key="2">
    <citation type="submission" date="2021-03" db="EMBL/GenBank/DDBJ databases">
        <authorList>
            <person name="Jaffe A."/>
        </authorList>
    </citation>
    <scope>NUCLEOTIDE SEQUENCE</scope>
    <source>
        <strain evidence="11">RIFCSPHIGHO2_01_FULL_GW2011_AR10_43_9</strain>
    </source>
</reference>
<dbReference type="EMBL" id="JAGVWF010000045">
    <property type="protein sequence ID" value="MBS3059427.1"/>
    <property type="molecule type" value="Genomic_DNA"/>
</dbReference>
<keyword evidence="8" id="KW-0511">Multifunctional enzyme</keyword>
<keyword evidence="4" id="KW-0479">Metal-binding</keyword>
<dbReference type="InterPro" id="IPR002125">
    <property type="entry name" value="CMP_dCMP_dom"/>
</dbReference>
<dbReference type="InterPro" id="IPR002734">
    <property type="entry name" value="RibDG_C"/>
</dbReference>
<evidence type="ECO:0000256" key="3">
    <source>
        <dbReference type="ARBA" id="ARBA00022619"/>
    </source>
</evidence>
<dbReference type="Gene3D" id="3.40.430.10">
    <property type="entry name" value="Dihydrofolate Reductase, subunit A"/>
    <property type="match status" value="1"/>
</dbReference>
<dbReference type="PANTHER" id="PTHR38011:SF7">
    <property type="entry name" value="2,5-DIAMINO-6-RIBOSYLAMINO-4(3H)-PYRIMIDINONE 5'-PHOSPHATE REDUCTASE"/>
    <property type="match status" value="1"/>
</dbReference>
<dbReference type="GO" id="GO:0009231">
    <property type="term" value="P:riboflavin biosynthetic process"/>
    <property type="evidence" value="ECO:0007669"/>
    <property type="project" value="UniProtKB-UniPathway"/>
</dbReference>
<dbReference type="GO" id="GO:0008703">
    <property type="term" value="F:5-amino-6-(5-phosphoribosylamino)uracil reductase activity"/>
    <property type="evidence" value="ECO:0007669"/>
    <property type="project" value="UniProtKB-EC"/>
</dbReference>
<dbReference type="InterPro" id="IPR016192">
    <property type="entry name" value="APOBEC/CMP_deaminase_Zn-bd"/>
</dbReference>
<protein>
    <submittedName>
        <fullName evidence="10">Bifunctional diaminohydroxyphosphoribosylaminopyrimidine deaminase/5-amino-6-(5-phosphoribosylamino)uracil reductase RibD</fullName>
        <ecNumber evidence="10">1.1.1.193</ecNumber>
        <ecNumber evidence="10">3.5.4.26</ecNumber>
    </submittedName>
</protein>
<comment type="caution">
    <text evidence="10">The sequence shown here is derived from an EMBL/GenBank/DDBJ whole genome shotgun (WGS) entry which is preliminary data.</text>
</comment>
<keyword evidence="7 10" id="KW-0560">Oxidoreductase</keyword>
<dbReference type="InterPro" id="IPR011549">
    <property type="entry name" value="RibD_C"/>
</dbReference>
<dbReference type="GO" id="GO:0008835">
    <property type="term" value="F:diaminohydroxyphosphoribosylaminopyrimidine deaminase activity"/>
    <property type="evidence" value="ECO:0007669"/>
    <property type="project" value="UniProtKB-EC"/>
</dbReference>
<dbReference type="EC" id="3.5.4.26" evidence="10"/>
<dbReference type="Pfam" id="PF00383">
    <property type="entry name" value="dCMP_cyt_deam_1"/>
    <property type="match status" value="1"/>
</dbReference>
<sequence length="352" mass="37946">MREKELMQLALNLAEGGRGFVEPNPKVGCVIEKKGIVVGKGFHKRFGGAHAEAIALEDAGKRAEGATMHVTLEPCCHYGKQGPCTEKIIEAGIKRVVVALRDPNPLVNGRGLKQLRKAGIKVKVVNSAEAEELNEGFLKFHRTGTPFVLLKSAITFDGKIAWGKGRKIISGKESIKLLHLLRNEFDAVLVGVNTVVKDDPLLTARTAPFRNPLRVVVDSKARVPLKARVLGGNAKTVIACTASAPSKRIEALVRKGVGVITVRERNGQVDLRDLVAQLGKAGIQSILVEGGSEINSSALRERIVDKVMLFVSPKIAGKGTGVVNDEKLLDLLSVEKASLLLKDLLIEARPRL</sequence>
<dbReference type="InterPro" id="IPR024072">
    <property type="entry name" value="DHFR-like_dom_sf"/>
</dbReference>
<dbReference type="PANTHER" id="PTHR38011">
    <property type="entry name" value="DIHYDROFOLATE REDUCTASE FAMILY PROTEIN (AFU_ORTHOLOGUE AFUA_8G06820)"/>
    <property type="match status" value="1"/>
</dbReference>
<evidence type="ECO:0000313" key="10">
    <source>
        <dbReference type="EMBL" id="HIH07851.1"/>
    </source>
</evidence>
<keyword evidence="6" id="KW-0521">NADP</keyword>
<dbReference type="Pfam" id="PF01872">
    <property type="entry name" value="RibD_C"/>
    <property type="match status" value="1"/>
</dbReference>
<dbReference type="AlphaFoldDB" id="A0A7J4IQS0"/>
<evidence type="ECO:0000256" key="7">
    <source>
        <dbReference type="ARBA" id="ARBA00023002"/>
    </source>
</evidence>
<organism evidence="10 12">
    <name type="scientific">Candidatus Iainarchaeum sp</name>
    <dbReference type="NCBI Taxonomy" id="3101447"/>
    <lineage>
        <taxon>Archaea</taxon>
        <taxon>Candidatus Iainarchaeota</taxon>
        <taxon>Candidatus Iainarchaeia</taxon>
        <taxon>Candidatus Iainarchaeales</taxon>
        <taxon>Candidatus Iainarchaeaceae</taxon>
        <taxon>Candidatus Iainarchaeum</taxon>
    </lineage>
</organism>
<reference evidence="11" key="3">
    <citation type="submission" date="2021-05" db="EMBL/GenBank/DDBJ databases">
        <title>Protein family content uncovers lineage relationships and bacterial pathway maintenance mechanisms in DPANN archaea.</title>
        <authorList>
            <person name="Castelle C.J."/>
            <person name="Meheust R."/>
            <person name="Jaffe A.L."/>
            <person name="Seitz K."/>
            <person name="Gong X."/>
            <person name="Baker B.J."/>
            <person name="Banfield J.F."/>
        </authorList>
    </citation>
    <scope>NUCLEOTIDE SEQUENCE</scope>
    <source>
        <strain evidence="11">RIFCSPHIGHO2_01_FULL_GW2011_AR10_43_9</strain>
    </source>
</reference>
<gene>
    <name evidence="10" type="primary">ribD</name>
    <name evidence="10" type="ORF">HA237_00605</name>
    <name evidence="11" type="ORF">J4224_03310</name>
</gene>
<dbReference type="PROSITE" id="PS00903">
    <property type="entry name" value="CYT_DCMP_DEAMINASES_1"/>
    <property type="match status" value="1"/>
</dbReference>
<dbReference type="EC" id="1.1.1.193" evidence="10"/>
<evidence type="ECO:0000256" key="4">
    <source>
        <dbReference type="ARBA" id="ARBA00022723"/>
    </source>
</evidence>
<dbReference type="EMBL" id="DUFG01000005">
    <property type="protein sequence ID" value="HIH07851.1"/>
    <property type="molecule type" value="Genomic_DNA"/>
</dbReference>
<evidence type="ECO:0000256" key="2">
    <source>
        <dbReference type="ARBA" id="ARBA00004910"/>
    </source>
</evidence>
<keyword evidence="10" id="KW-0378">Hydrolase</keyword>
<evidence type="ECO:0000256" key="1">
    <source>
        <dbReference type="ARBA" id="ARBA00004882"/>
    </source>
</evidence>
<dbReference type="SUPFAM" id="SSF53927">
    <property type="entry name" value="Cytidine deaminase-like"/>
    <property type="match status" value="1"/>
</dbReference>
<dbReference type="PROSITE" id="PS51747">
    <property type="entry name" value="CYT_DCMP_DEAMINASES_2"/>
    <property type="match status" value="1"/>
</dbReference>
<dbReference type="GO" id="GO:0008270">
    <property type="term" value="F:zinc ion binding"/>
    <property type="evidence" value="ECO:0007669"/>
    <property type="project" value="InterPro"/>
</dbReference>
<dbReference type="CDD" id="cd01284">
    <property type="entry name" value="Riboflavin_deaminase-reductase"/>
    <property type="match status" value="1"/>
</dbReference>
<evidence type="ECO:0000313" key="11">
    <source>
        <dbReference type="EMBL" id="MBS3059427.1"/>
    </source>
</evidence>
<name>A0A7J4IQS0_9ARCH</name>
<evidence type="ECO:0000256" key="5">
    <source>
        <dbReference type="ARBA" id="ARBA00022833"/>
    </source>
</evidence>
<dbReference type="NCBIfam" id="TIGR00326">
    <property type="entry name" value="eubact_ribD"/>
    <property type="match status" value="1"/>
</dbReference>
<dbReference type="InterPro" id="IPR004794">
    <property type="entry name" value="Eubact_RibD"/>
</dbReference>
<accession>A0A7J4IQS0</accession>
<keyword evidence="3" id="KW-0686">Riboflavin biosynthesis</keyword>
<comment type="pathway">
    <text evidence="2">Cofactor biosynthesis; riboflavin biosynthesis; 5-amino-6-(D-ribitylamino)uracil from GTP: step 3/4.</text>
</comment>
<dbReference type="InterPro" id="IPR016193">
    <property type="entry name" value="Cytidine_deaminase-like"/>
</dbReference>
<evidence type="ECO:0000256" key="8">
    <source>
        <dbReference type="ARBA" id="ARBA00023268"/>
    </source>
</evidence>
<dbReference type="Proteomes" id="UP000683213">
    <property type="component" value="Unassembled WGS sequence"/>
</dbReference>
<dbReference type="InterPro" id="IPR050765">
    <property type="entry name" value="Riboflavin_Biosynth_HTPR"/>
</dbReference>
<proteinExistence type="predicted"/>
<dbReference type="PIRSF" id="PIRSF006769">
    <property type="entry name" value="RibD"/>
    <property type="match status" value="1"/>
</dbReference>
<feature type="domain" description="CMP/dCMP-type deaminase" evidence="9">
    <location>
        <begin position="1"/>
        <end position="114"/>
    </location>
</feature>